<keyword evidence="3" id="KW-1185">Reference proteome</keyword>
<evidence type="ECO:0000259" key="1">
    <source>
        <dbReference type="Pfam" id="PF24035"/>
    </source>
</evidence>
<feature type="domain" description="DUF7344" evidence="1">
    <location>
        <begin position="7"/>
        <end position="65"/>
    </location>
</feature>
<comment type="caution">
    <text evidence="2">The sequence shown here is derived from an EMBL/GenBank/DDBJ whole genome shotgun (WGS) entry which is preliminary data.</text>
</comment>
<dbReference type="AlphaFoldDB" id="A0AAV3UQE8"/>
<dbReference type="InterPro" id="IPR055768">
    <property type="entry name" value="DUF7344"/>
</dbReference>
<evidence type="ECO:0000313" key="2">
    <source>
        <dbReference type="EMBL" id="GAA5063230.1"/>
    </source>
</evidence>
<sequence>MLEDANRPLHVTELAEQLVKRDETMISADEYERQLKQERLSLHHNSLPRLAEYEVVDYDLEENIVSSRTDVVPEIDWLDEDVFDQLLAKFPTDSQSTENTIGVLEGHQAAIEYGRQLADEAEEELFCMYVSTDLLEEKCLSHAEDAINRGVELYQGSQNPEVCDLCRKRLPEVTLWEPQRAWLRAPSGYPTVGRLVLVDRRKVMLAILDEPNSDSSYPEERTIVGDGEDNPLVVLVRELLGPRLNHLDYQSPDFQSEIHS</sequence>
<name>A0AAV3UQE8_9EURY</name>
<dbReference type="Pfam" id="PF24035">
    <property type="entry name" value="DUF7344"/>
    <property type="match status" value="1"/>
</dbReference>
<gene>
    <name evidence="2" type="ORF">GCM10025751_51550</name>
</gene>
<dbReference type="EMBL" id="BAABKX010000024">
    <property type="protein sequence ID" value="GAA5063230.1"/>
    <property type="molecule type" value="Genomic_DNA"/>
</dbReference>
<accession>A0AAV3UQE8</accession>
<reference evidence="2 3" key="1">
    <citation type="journal article" date="2019" name="Int. J. Syst. Evol. Microbiol.">
        <title>The Global Catalogue of Microorganisms (GCM) 10K type strain sequencing project: providing services to taxonomists for standard genome sequencing and annotation.</title>
        <authorList>
            <consortium name="The Broad Institute Genomics Platform"/>
            <consortium name="The Broad Institute Genome Sequencing Center for Infectious Disease"/>
            <person name="Wu L."/>
            <person name="Ma J."/>
        </authorList>
    </citation>
    <scope>NUCLEOTIDE SEQUENCE [LARGE SCALE GENOMIC DNA]</scope>
    <source>
        <strain evidence="2 3">JCM 17504</strain>
    </source>
</reference>
<dbReference type="Proteomes" id="UP001501729">
    <property type="component" value="Unassembled WGS sequence"/>
</dbReference>
<evidence type="ECO:0000313" key="3">
    <source>
        <dbReference type="Proteomes" id="UP001501729"/>
    </source>
</evidence>
<organism evidence="2 3">
    <name type="scientific">Haladaptatus pallidirubidus</name>
    <dbReference type="NCBI Taxonomy" id="1008152"/>
    <lineage>
        <taxon>Archaea</taxon>
        <taxon>Methanobacteriati</taxon>
        <taxon>Methanobacteriota</taxon>
        <taxon>Stenosarchaea group</taxon>
        <taxon>Halobacteria</taxon>
        <taxon>Halobacteriales</taxon>
        <taxon>Haladaptataceae</taxon>
        <taxon>Haladaptatus</taxon>
    </lineage>
</organism>
<proteinExistence type="predicted"/>
<dbReference type="RefSeq" id="WP_227778619.1">
    <property type="nucleotide sequence ID" value="NZ_JBHMAI010000008.1"/>
</dbReference>
<protein>
    <recommendedName>
        <fullName evidence="1">DUF7344 domain-containing protein</fullName>
    </recommendedName>
</protein>